<sequence length="53" mass="5970">MRSYLFILFLVRTILVAERVSGSLHGKEITKDLGDFGSCPSVQHSEKGYSPIW</sequence>
<organism evidence="2 3">
    <name type="scientific">Puccinia coronata f. sp. avenae</name>
    <dbReference type="NCBI Taxonomy" id="200324"/>
    <lineage>
        <taxon>Eukaryota</taxon>
        <taxon>Fungi</taxon>
        <taxon>Dikarya</taxon>
        <taxon>Basidiomycota</taxon>
        <taxon>Pucciniomycotina</taxon>
        <taxon>Pucciniomycetes</taxon>
        <taxon>Pucciniales</taxon>
        <taxon>Pucciniaceae</taxon>
        <taxon>Puccinia</taxon>
    </lineage>
</organism>
<feature type="signal peptide" evidence="1">
    <location>
        <begin position="1"/>
        <end position="17"/>
    </location>
</feature>
<evidence type="ECO:0000313" key="2">
    <source>
        <dbReference type="EMBL" id="PLW37643.1"/>
    </source>
</evidence>
<gene>
    <name evidence="2" type="ORF">PCANC_22068</name>
</gene>
<proteinExistence type="predicted"/>
<evidence type="ECO:0000313" key="3">
    <source>
        <dbReference type="Proteomes" id="UP000235388"/>
    </source>
</evidence>
<comment type="caution">
    <text evidence="2">The sequence shown here is derived from an EMBL/GenBank/DDBJ whole genome shotgun (WGS) entry which is preliminary data.</text>
</comment>
<reference evidence="2 3" key="1">
    <citation type="submission" date="2017-11" db="EMBL/GenBank/DDBJ databases">
        <title>De novo assembly and phasing of dikaryotic genomes from two isolates of Puccinia coronata f. sp. avenae, the causal agent of oat crown rust.</title>
        <authorList>
            <person name="Miller M.E."/>
            <person name="Zhang Y."/>
            <person name="Omidvar V."/>
            <person name="Sperschneider J."/>
            <person name="Schwessinger B."/>
            <person name="Raley C."/>
            <person name="Palmer J.M."/>
            <person name="Garnica D."/>
            <person name="Upadhyaya N."/>
            <person name="Rathjen J."/>
            <person name="Taylor J.M."/>
            <person name="Park R.F."/>
            <person name="Dodds P.N."/>
            <person name="Hirsch C.D."/>
            <person name="Kianian S.F."/>
            <person name="Figueroa M."/>
        </authorList>
    </citation>
    <scope>NUCLEOTIDE SEQUENCE [LARGE SCALE GENOMIC DNA]</scope>
    <source>
        <strain evidence="2">12NC29</strain>
    </source>
</reference>
<evidence type="ECO:0000256" key="1">
    <source>
        <dbReference type="SAM" id="SignalP"/>
    </source>
</evidence>
<dbReference type="Proteomes" id="UP000235388">
    <property type="component" value="Unassembled WGS sequence"/>
</dbReference>
<protein>
    <submittedName>
        <fullName evidence="2">Uncharacterized protein</fullName>
    </submittedName>
</protein>
<name>A0A2N5UIS5_9BASI</name>
<keyword evidence="3" id="KW-1185">Reference proteome</keyword>
<dbReference type="EMBL" id="PGCJ01000219">
    <property type="protein sequence ID" value="PLW37643.1"/>
    <property type="molecule type" value="Genomic_DNA"/>
</dbReference>
<accession>A0A2N5UIS5</accession>
<feature type="chain" id="PRO_5014885449" evidence="1">
    <location>
        <begin position="18"/>
        <end position="53"/>
    </location>
</feature>
<dbReference type="AlphaFoldDB" id="A0A2N5UIS5"/>
<keyword evidence="1" id="KW-0732">Signal</keyword>